<feature type="region of interest" description="Disordered" evidence="4">
    <location>
        <begin position="1"/>
        <end position="33"/>
    </location>
</feature>
<dbReference type="SUPFAM" id="SSF54001">
    <property type="entry name" value="Cysteine proteinases"/>
    <property type="match status" value="1"/>
</dbReference>
<evidence type="ECO:0000313" key="6">
    <source>
        <dbReference type="EMBL" id="TMW99269.1"/>
    </source>
</evidence>
<sequence length="123" mass="14385">MTNQSFSKRKSVNKVYASTSKDPKPQRKWEEGCPSHYSTTLPMEIGELLGPQQSFAVEYAQDIMQQQSDNLDCGMYVADFAEYLSDEINIPSISFRSDYFSQQIRNTVMKLWYVLSQGWIYWR</sequence>
<feature type="domain" description="Ubiquitin-like protease family profile" evidence="5">
    <location>
        <begin position="51"/>
        <end position="92"/>
    </location>
</feature>
<name>A0A6N2C2K5_SOLCI</name>
<dbReference type="Gene3D" id="3.40.395.10">
    <property type="entry name" value="Adenoviral Proteinase, Chain A"/>
    <property type="match status" value="1"/>
</dbReference>
<dbReference type="PANTHER" id="PTHR33022:SF13">
    <property type="entry name" value="UBIQUITIN-LIKE PROTEASE FAMILY PROFILE DOMAIN-CONTAINING PROTEIN"/>
    <property type="match status" value="1"/>
</dbReference>
<dbReference type="AlphaFoldDB" id="A0A6N2C2K5"/>
<gene>
    <name evidence="6" type="ORF">EJD97_002817</name>
</gene>
<keyword evidence="2" id="KW-0645">Protease</keyword>
<evidence type="ECO:0000256" key="2">
    <source>
        <dbReference type="ARBA" id="ARBA00022670"/>
    </source>
</evidence>
<keyword evidence="3" id="KW-0378">Hydrolase</keyword>
<comment type="caution">
    <text evidence="6">The sequence shown here is derived from an EMBL/GenBank/DDBJ whole genome shotgun (WGS) entry which is preliminary data.</text>
</comment>
<dbReference type="PANTHER" id="PTHR33022">
    <property type="entry name" value="DUF1985 DOMAIN-CONTAINING PROTEIN"/>
    <property type="match status" value="1"/>
</dbReference>
<evidence type="ECO:0000259" key="5">
    <source>
        <dbReference type="Pfam" id="PF02902"/>
    </source>
</evidence>
<organism evidence="6">
    <name type="scientific">Solanum chilense</name>
    <name type="common">Tomato</name>
    <name type="synonym">Lycopersicon chilense</name>
    <dbReference type="NCBI Taxonomy" id="4083"/>
    <lineage>
        <taxon>Eukaryota</taxon>
        <taxon>Viridiplantae</taxon>
        <taxon>Streptophyta</taxon>
        <taxon>Embryophyta</taxon>
        <taxon>Tracheophyta</taxon>
        <taxon>Spermatophyta</taxon>
        <taxon>Magnoliopsida</taxon>
        <taxon>eudicotyledons</taxon>
        <taxon>Gunneridae</taxon>
        <taxon>Pentapetalae</taxon>
        <taxon>asterids</taxon>
        <taxon>lamiids</taxon>
        <taxon>Solanales</taxon>
        <taxon>Solanaceae</taxon>
        <taxon>Solanoideae</taxon>
        <taxon>Solaneae</taxon>
        <taxon>Solanum</taxon>
        <taxon>Solanum subgen. Lycopersicon</taxon>
    </lineage>
</organism>
<reference evidence="6" key="1">
    <citation type="submission" date="2019-05" db="EMBL/GenBank/DDBJ databases">
        <title>The de novo reference genome and transcriptome assemblies of the wild tomato species Solanum chilense.</title>
        <authorList>
            <person name="Stam R."/>
            <person name="Nosenko T."/>
            <person name="Hoerger A.C."/>
            <person name="Stephan W."/>
            <person name="Seidel M.A."/>
            <person name="Kuhn J.M.M."/>
            <person name="Haberer G."/>
            <person name="Tellier A."/>
        </authorList>
    </citation>
    <scope>NUCLEOTIDE SEQUENCE</scope>
    <source>
        <tissue evidence="6">Mature leaves</tissue>
    </source>
</reference>
<feature type="compositionally biased region" description="Basic and acidic residues" evidence="4">
    <location>
        <begin position="21"/>
        <end position="33"/>
    </location>
</feature>
<evidence type="ECO:0000256" key="1">
    <source>
        <dbReference type="ARBA" id="ARBA00005234"/>
    </source>
</evidence>
<dbReference type="EMBL" id="RXGB01001360">
    <property type="protein sequence ID" value="TMW99269.1"/>
    <property type="molecule type" value="Genomic_DNA"/>
</dbReference>
<accession>A0A6N2C2K5</accession>
<dbReference type="GO" id="GO:0008234">
    <property type="term" value="F:cysteine-type peptidase activity"/>
    <property type="evidence" value="ECO:0007669"/>
    <property type="project" value="InterPro"/>
</dbReference>
<evidence type="ECO:0000256" key="3">
    <source>
        <dbReference type="ARBA" id="ARBA00022801"/>
    </source>
</evidence>
<dbReference type="Pfam" id="PF02902">
    <property type="entry name" value="Peptidase_C48"/>
    <property type="match status" value="1"/>
</dbReference>
<evidence type="ECO:0000256" key="4">
    <source>
        <dbReference type="SAM" id="MobiDB-lite"/>
    </source>
</evidence>
<proteinExistence type="inferred from homology"/>
<protein>
    <recommendedName>
        <fullName evidence="5">Ubiquitin-like protease family profile domain-containing protein</fullName>
    </recommendedName>
</protein>
<dbReference type="InterPro" id="IPR003653">
    <property type="entry name" value="Peptidase_C48_C"/>
</dbReference>
<comment type="similarity">
    <text evidence="1">Belongs to the peptidase C48 family.</text>
</comment>
<dbReference type="GO" id="GO:0006508">
    <property type="term" value="P:proteolysis"/>
    <property type="evidence" value="ECO:0007669"/>
    <property type="project" value="UniProtKB-KW"/>
</dbReference>
<dbReference type="InterPro" id="IPR038765">
    <property type="entry name" value="Papain-like_cys_pep_sf"/>
</dbReference>